<dbReference type="InterPro" id="IPR056442">
    <property type="entry name" value="GINT1_N"/>
</dbReference>
<reference evidence="3" key="1">
    <citation type="submission" date="2020-06" db="EMBL/GenBank/DDBJ databases">
        <title>REHAB project genomes.</title>
        <authorList>
            <person name="Shaw L.P."/>
        </authorList>
    </citation>
    <scope>NUCLEOTIDE SEQUENCE [LARGE SCALE GENOMIC DNA]</scope>
    <source>
        <strain evidence="3">RHBSTW-00370</strain>
    </source>
</reference>
<dbReference type="InterPro" id="IPR023296">
    <property type="entry name" value="Glyco_hydro_beta-prop_sf"/>
</dbReference>
<feature type="domain" description="Glucosamine inositolphosphorylceramide transferase 1 N-terminal" evidence="1">
    <location>
        <begin position="43"/>
        <end position="247"/>
    </location>
</feature>
<sequence>MSLLNKIFYKLFGQDIWRIGIASCDLSLVLDGELSKQKVKWLDINVKSDYEADSFIFKISEVYYVAYEDFNYISGNAKLKCIDLNGNEYPFFDEINKNLGHKSFPYIFEAEDGLYCIPEEGDRNGIYLYKFNSELKCFEFVRKILCDDMYVDSFIHNVNGVYYLFTSTINEPFKQRLFYSDSLLNDFVEHKMSPIVKNSRVGRNGGGMLCFDDKLYRVSQNCSKTYGGSLVVSKILYINPSDYKEKEHMEILPLSPYNNGIHTLSVKDEYIVFDGKIVKYRFSNVFRKLAYKLKIRLPFRN</sequence>
<dbReference type="Proteomes" id="UP000512222">
    <property type="component" value="Chromosome"/>
</dbReference>
<protein>
    <recommendedName>
        <fullName evidence="1">Glucosamine inositolphosphorylceramide transferase 1 N-terminal domain-containing protein</fullName>
    </recommendedName>
</protein>
<evidence type="ECO:0000259" key="1">
    <source>
        <dbReference type="Pfam" id="PF24793"/>
    </source>
</evidence>
<dbReference type="SUPFAM" id="SSF75005">
    <property type="entry name" value="Arabinanase/levansucrase/invertase"/>
    <property type="match status" value="1"/>
</dbReference>
<dbReference type="AlphaFoldDB" id="A0AAP9QBX2"/>
<accession>A0AAP9QBX2</accession>
<dbReference type="Gene3D" id="2.115.10.20">
    <property type="entry name" value="Glycosyl hydrolase domain, family 43"/>
    <property type="match status" value="1"/>
</dbReference>
<dbReference type="EMBL" id="CP056573">
    <property type="protein sequence ID" value="QLV30136.1"/>
    <property type="molecule type" value="Genomic_DNA"/>
</dbReference>
<dbReference type="RefSeq" id="WP_181553723.1">
    <property type="nucleotide sequence ID" value="NZ_CP056573.1"/>
</dbReference>
<evidence type="ECO:0000313" key="2">
    <source>
        <dbReference type="EMBL" id="QLV30136.1"/>
    </source>
</evidence>
<gene>
    <name evidence="2" type="ORF">HV178_09120</name>
</gene>
<dbReference type="Pfam" id="PF24793">
    <property type="entry name" value="GINT1_N"/>
    <property type="match status" value="1"/>
</dbReference>
<organism evidence="2 3">
    <name type="scientific">Citrobacter freundii</name>
    <dbReference type="NCBI Taxonomy" id="546"/>
    <lineage>
        <taxon>Bacteria</taxon>
        <taxon>Pseudomonadati</taxon>
        <taxon>Pseudomonadota</taxon>
        <taxon>Gammaproteobacteria</taxon>
        <taxon>Enterobacterales</taxon>
        <taxon>Enterobacteriaceae</taxon>
        <taxon>Citrobacter</taxon>
        <taxon>Citrobacter freundii complex</taxon>
    </lineage>
</organism>
<proteinExistence type="predicted"/>
<name>A0AAP9QBX2_CITFR</name>
<evidence type="ECO:0000313" key="3">
    <source>
        <dbReference type="Proteomes" id="UP000512222"/>
    </source>
</evidence>